<reference evidence="7" key="1">
    <citation type="journal article" date="2020" name="mSystems">
        <title>Genome- and Community-Level Interaction Insights into Carbon Utilization and Element Cycling Functions of Hydrothermarchaeota in Hydrothermal Sediment.</title>
        <authorList>
            <person name="Zhou Z."/>
            <person name="Liu Y."/>
            <person name="Xu W."/>
            <person name="Pan J."/>
            <person name="Luo Z.H."/>
            <person name="Li M."/>
        </authorList>
    </citation>
    <scope>NUCLEOTIDE SEQUENCE [LARGE SCALE GENOMIC DNA]</scope>
    <source>
        <strain evidence="7">HyVt-443</strain>
    </source>
</reference>
<proteinExistence type="inferred from homology"/>
<dbReference type="Pfam" id="PF00389">
    <property type="entry name" value="2-Hacid_dh"/>
    <property type="match status" value="1"/>
</dbReference>
<dbReference type="AlphaFoldDB" id="A0A831RHA0"/>
<dbReference type="Pfam" id="PF02826">
    <property type="entry name" value="2-Hacid_dh_C"/>
    <property type="match status" value="1"/>
</dbReference>
<evidence type="ECO:0000256" key="1">
    <source>
        <dbReference type="ARBA" id="ARBA00005854"/>
    </source>
</evidence>
<dbReference type="EMBL" id="DRKP01000024">
    <property type="protein sequence ID" value="HEB95232.1"/>
    <property type="molecule type" value="Genomic_DNA"/>
</dbReference>
<comment type="similarity">
    <text evidence="1 4">Belongs to the D-isomer specific 2-hydroxyacid dehydrogenase family.</text>
</comment>
<dbReference type="PANTHER" id="PTHR43761:SF1">
    <property type="entry name" value="D-ISOMER SPECIFIC 2-HYDROXYACID DEHYDROGENASE CATALYTIC DOMAIN-CONTAINING PROTEIN-RELATED"/>
    <property type="match status" value="1"/>
</dbReference>
<dbReference type="InterPro" id="IPR006139">
    <property type="entry name" value="D-isomer_2_OHA_DH_cat_dom"/>
</dbReference>
<organism evidence="7">
    <name type="scientific">Sedimenticola thiotaurini</name>
    <dbReference type="NCBI Taxonomy" id="1543721"/>
    <lineage>
        <taxon>Bacteria</taxon>
        <taxon>Pseudomonadati</taxon>
        <taxon>Pseudomonadota</taxon>
        <taxon>Gammaproteobacteria</taxon>
        <taxon>Chromatiales</taxon>
        <taxon>Sedimenticolaceae</taxon>
        <taxon>Sedimenticola</taxon>
    </lineage>
</organism>
<dbReference type="InterPro" id="IPR050418">
    <property type="entry name" value="D-iso_2-hydroxyacid_DH_PdxB"/>
</dbReference>
<evidence type="ECO:0000256" key="2">
    <source>
        <dbReference type="ARBA" id="ARBA00023002"/>
    </source>
</evidence>
<dbReference type="InterPro" id="IPR036291">
    <property type="entry name" value="NAD(P)-bd_dom_sf"/>
</dbReference>
<dbReference type="Gene3D" id="3.40.50.720">
    <property type="entry name" value="NAD(P)-binding Rossmann-like Domain"/>
    <property type="match status" value="2"/>
</dbReference>
<evidence type="ECO:0000313" key="7">
    <source>
        <dbReference type="EMBL" id="HEB95232.1"/>
    </source>
</evidence>
<dbReference type="NCBIfam" id="NF005069">
    <property type="entry name" value="PRK06487.1"/>
    <property type="match status" value="1"/>
</dbReference>
<dbReference type="InterPro" id="IPR006140">
    <property type="entry name" value="D-isomer_DH_NAD-bd"/>
</dbReference>
<dbReference type="PROSITE" id="PS00671">
    <property type="entry name" value="D_2_HYDROXYACID_DH_3"/>
    <property type="match status" value="1"/>
</dbReference>
<evidence type="ECO:0000259" key="5">
    <source>
        <dbReference type="Pfam" id="PF00389"/>
    </source>
</evidence>
<dbReference type="Proteomes" id="UP000886251">
    <property type="component" value="Unassembled WGS sequence"/>
</dbReference>
<sequence length="321" mass="34958">MPQPHRAVFLDLATVDRGDLDTASLQRLPLDWSFHARTAPERVSERIGDARIVVSNKVLLDRRVLERAPALELICIAATGTNNVELEAARERGIAVTNVTGYATASVVQHVFALILALTTRLAEYRRDVDAGAWQRSDLFCLLDHPIRELAGRRLGIVGYGELGRGVARLAQAFGMEVLLARRPGGPPREGRLPLAQLLPRVDVLSLHCPLTETTRGLIGAAELERMRPDALLINTARGGIVDEEALATALRRGRLGGAGIDVLAQEPPLDDSPLLQPGIPNLIVTPHIAWASRESRQRLLDQVAANIDAHLAGEQRNRVV</sequence>
<dbReference type="CDD" id="cd12162">
    <property type="entry name" value="2-Hacid_dh_4"/>
    <property type="match status" value="1"/>
</dbReference>
<protein>
    <submittedName>
        <fullName evidence="7">2-hydroxyacid dehydrogenase</fullName>
    </submittedName>
</protein>
<dbReference type="GO" id="GO:0016616">
    <property type="term" value="F:oxidoreductase activity, acting on the CH-OH group of donors, NAD or NADP as acceptor"/>
    <property type="evidence" value="ECO:0007669"/>
    <property type="project" value="InterPro"/>
</dbReference>
<keyword evidence="3" id="KW-0520">NAD</keyword>
<name>A0A831RHA0_9GAMM</name>
<dbReference type="PANTHER" id="PTHR43761">
    <property type="entry name" value="D-ISOMER SPECIFIC 2-HYDROXYACID DEHYDROGENASE FAMILY PROTEIN (AFU_ORTHOLOGUE AFUA_1G13630)"/>
    <property type="match status" value="1"/>
</dbReference>
<feature type="domain" description="D-isomer specific 2-hydroxyacid dehydrogenase NAD-binding" evidence="6">
    <location>
        <begin position="112"/>
        <end position="290"/>
    </location>
</feature>
<evidence type="ECO:0000259" key="6">
    <source>
        <dbReference type="Pfam" id="PF02826"/>
    </source>
</evidence>
<dbReference type="SUPFAM" id="SSF52283">
    <property type="entry name" value="Formate/glycerate dehydrogenase catalytic domain-like"/>
    <property type="match status" value="1"/>
</dbReference>
<keyword evidence="2 4" id="KW-0560">Oxidoreductase</keyword>
<evidence type="ECO:0000256" key="4">
    <source>
        <dbReference type="RuleBase" id="RU003719"/>
    </source>
</evidence>
<accession>A0A831RHA0</accession>
<feature type="domain" description="D-isomer specific 2-hydroxyacid dehydrogenase catalytic" evidence="5">
    <location>
        <begin position="31"/>
        <end position="320"/>
    </location>
</feature>
<evidence type="ECO:0000256" key="3">
    <source>
        <dbReference type="ARBA" id="ARBA00023027"/>
    </source>
</evidence>
<comment type="caution">
    <text evidence="7">The sequence shown here is derived from an EMBL/GenBank/DDBJ whole genome shotgun (WGS) entry which is preliminary data.</text>
</comment>
<dbReference type="InterPro" id="IPR029753">
    <property type="entry name" value="D-isomer_DH_CS"/>
</dbReference>
<dbReference type="GO" id="GO:0051287">
    <property type="term" value="F:NAD binding"/>
    <property type="evidence" value="ECO:0007669"/>
    <property type="project" value="InterPro"/>
</dbReference>
<dbReference type="SUPFAM" id="SSF51735">
    <property type="entry name" value="NAD(P)-binding Rossmann-fold domains"/>
    <property type="match status" value="1"/>
</dbReference>
<gene>
    <name evidence="7" type="ORF">ENI96_02220</name>
</gene>